<accession>A0A6A5XX17</accession>
<evidence type="ECO:0000313" key="3">
    <source>
        <dbReference type="Proteomes" id="UP000799778"/>
    </source>
</evidence>
<dbReference type="PANTHER" id="PTHR14097">
    <property type="entry name" value="OXIDOREDUCTASE HTATIP2"/>
    <property type="match status" value="1"/>
</dbReference>
<evidence type="ECO:0000259" key="1">
    <source>
        <dbReference type="Pfam" id="PF01073"/>
    </source>
</evidence>
<dbReference type="AlphaFoldDB" id="A0A6A5XX17"/>
<dbReference type="GO" id="GO:0006694">
    <property type="term" value="P:steroid biosynthetic process"/>
    <property type="evidence" value="ECO:0007669"/>
    <property type="project" value="InterPro"/>
</dbReference>
<name>A0A6A5XX17_9PLEO</name>
<dbReference type="PANTHER" id="PTHR14097:SF9">
    <property type="entry name" value="EPIMERASE, PUTATIVE (AFU_ORTHOLOGUE AFUA_8G07320)-RELATED"/>
    <property type="match status" value="1"/>
</dbReference>
<sequence length="244" mass="26571">MKLVVTGATGFVGQEVIRLALQNKSITSVVALARKEVPVPKHTASEADTSKLKSVILEDWGQPYPEQVLEELKGVNACVWTLAVTPTKSKDADFEEVTKICHDYTVNGLQSMTSVSEKPFRFVYTSGVTVERDQTKTLPFLQDYRLMRGRVENAVIDFGGKHAPAVEIAITKPGGIEGPGHPKSEALTSIWAQFGSTPWVHVSELAAAMIEQGLSGVSQETLWGNDLQKIGSSILKAEDYAPME</sequence>
<feature type="domain" description="3-beta hydroxysteroid dehydrogenase/isomerase" evidence="1">
    <location>
        <begin position="4"/>
        <end position="133"/>
    </location>
</feature>
<evidence type="ECO:0000313" key="2">
    <source>
        <dbReference type="EMBL" id="KAF2016804.1"/>
    </source>
</evidence>
<dbReference type="InterPro" id="IPR002225">
    <property type="entry name" value="3Beta_OHSteriod_DH/Estase"/>
</dbReference>
<dbReference type="Gene3D" id="3.40.50.720">
    <property type="entry name" value="NAD(P)-binding Rossmann-like Domain"/>
    <property type="match status" value="1"/>
</dbReference>
<dbReference type="Proteomes" id="UP000799778">
    <property type="component" value="Unassembled WGS sequence"/>
</dbReference>
<dbReference type="SUPFAM" id="SSF51735">
    <property type="entry name" value="NAD(P)-binding Rossmann-fold domains"/>
    <property type="match status" value="1"/>
</dbReference>
<dbReference type="GeneID" id="54281702"/>
<dbReference type="GO" id="GO:0016616">
    <property type="term" value="F:oxidoreductase activity, acting on the CH-OH group of donors, NAD or NADP as acceptor"/>
    <property type="evidence" value="ECO:0007669"/>
    <property type="project" value="InterPro"/>
</dbReference>
<proteinExistence type="predicted"/>
<keyword evidence="3" id="KW-1185">Reference proteome</keyword>
<protein>
    <submittedName>
        <fullName evidence="2">NAD(P)-binding protein</fullName>
    </submittedName>
</protein>
<dbReference type="InterPro" id="IPR036291">
    <property type="entry name" value="NAD(P)-bd_dom_sf"/>
</dbReference>
<dbReference type="EMBL" id="ML978068">
    <property type="protein sequence ID" value="KAF2016804.1"/>
    <property type="molecule type" value="Genomic_DNA"/>
</dbReference>
<dbReference type="RefSeq" id="XP_033385143.1">
    <property type="nucleotide sequence ID" value="XM_033524305.1"/>
</dbReference>
<organism evidence="2 3">
    <name type="scientific">Aaosphaeria arxii CBS 175.79</name>
    <dbReference type="NCBI Taxonomy" id="1450172"/>
    <lineage>
        <taxon>Eukaryota</taxon>
        <taxon>Fungi</taxon>
        <taxon>Dikarya</taxon>
        <taxon>Ascomycota</taxon>
        <taxon>Pezizomycotina</taxon>
        <taxon>Dothideomycetes</taxon>
        <taxon>Pleosporomycetidae</taxon>
        <taxon>Pleosporales</taxon>
        <taxon>Pleosporales incertae sedis</taxon>
        <taxon>Aaosphaeria</taxon>
    </lineage>
</organism>
<dbReference type="OrthoDB" id="3535423at2759"/>
<gene>
    <name evidence="2" type="ORF">BU24DRAFT_366215</name>
</gene>
<dbReference type="Pfam" id="PF01073">
    <property type="entry name" value="3Beta_HSD"/>
    <property type="match status" value="1"/>
</dbReference>
<reference evidence="2" key="1">
    <citation type="journal article" date="2020" name="Stud. Mycol.">
        <title>101 Dothideomycetes genomes: a test case for predicting lifestyles and emergence of pathogens.</title>
        <authorList>
            <person name="Haridas S."/>
            <person name="Albert R."/>
            <person name="Binder M."/>
            <person name="Bloem J."/>
            <person name="Labutti K."/>
            <person name="Salamov A."/>
            <person name="Andreopoulos B."/>
            <person name="Baker S."/>
            <person name="Barry K."/>
            <person name="Bills G."/>
            <person name="Bluhm B."/>
            <person name="Cannon C."/>
            <person name="Castanera R."/>
            <person name="Culley D."/>
            <person name="Daum C."/>
            <person name="Ezra D."/>
            <person name="Gonzalez J."/>
            <person name="Henrissat B."/>
            <person name="Kuo A."/>
            <person name="Liang C."/>
            <person name="Lipzen A."/>
            <person name="Lutzoni F."/>
            <person name="Magnuson J."/>
            <person name="Mondo S."/>
            <person name="Nolan M."/>
            <person name="Ohm R."/>
            <person name="Pangilinan J."/>
            <person name="Park H.-J."/>
            <person name="Ramirez L."/>
            <person name="Alfaro M."/>
            <person name="Sun H."/>
            <person name="Tritt A."/>
            <person name="Yoshinaga Y."/>
            <person name="Zwiers L.-H."/>
            <person name="Turgeon B."/>
            <person name="Goodwin S."/>
            <person name="Spatafora J."/>
            <person name="Crous P."/>
            <person name="Grigoriev I."/>
        </authorList>
    </citation>
    <scope>NUCLEOTIDE SEQUENCE</scope>
    <source>
        <strain evidence="2">CBS 175.79</strain>
    </source>
</reference>